<dbReference type="SUPFAM" id="SSF53850">
    <property type="entry name" value="Periplasmic binding protein-like II"/>
    <property type="match status" value="1"/>
</dbReference>
<dbReference type="InterPro" id="IPR058163">
    <property type="entry name" value="LysR-type_TF_proteobact-type"/>
</dbReference>
<keyword evidence="2" id="KW-0805">Transcription regulation</keyword>
<dbReference type="InterPro" id="IPR000847">
    <property type="entry name" value="LysR_HTH_N"/>
</dbReference>
<evidence type="ECO:0000256" key="1">
    <source>
        <dbReference type="ARBA" id="ARBA00009437"/>
    </source>
</evidence>
<dbReference type="Gene3D" id="1.10.10.10">
    <property type="entry name" value="Winged helix-like DNA-binding domain superfamily/Winged helix DNA-binding domain"/>
    <property type="match status" value="1"/>
</dbReference>
<dbReference type="InterPro" id="IPR005119">
    <property type="entry name" value="LysR_subst-bd"/>
</dbReference>
<dbReference type="InterPro" id="IPR036390">
    <property type="entry name" value="WH_DNA-bd_sf"/>
</dbReference>
<dbReference type="InterPro" id="IPR036388">
    <property type="entry name" value="WH-like_DNA-bd_sf"/>
</dbReference>
<dbReference type="SUPFAM" id="SSF46785">
    <property type="entry name" value="Winged helix' DNA-binding domain"/>
    <property type="match status" value="1"/>
</dbReference>
<protein>
    <recommendedName>
        <fullName evidence="5">HTH lysR-type domain-containing protein</fullName>
    </recommendedName>
</protein>
<evidence type="ECO:0000256" key="3">
    <source>
        <dbReference type="ARBA" id="ARBA00023125"/>
    </source>
</evidence>
<dbReference type="PROSITE" id="PS50931">
    <property type="entry name" value="HTH_LYSR"/>
    <property type="match status" value="1"/>
</dbReference>
<dbReference type="PANTHER" id="PTHR30537:SF26">
    <property type="entry name" value="GLYCINE CLEAVAGE SYSTEM TRANSCRIPTIONAL ACTIVATOR"/>
    <property type="match status" value="1"/>
</dbReference>
<dbReference type="Pfam" id="PF00126">
    <property type="entry name" value="HTH_1"/>
    <property type="match status" value="1"/>
</dbReference>
<keyword evidence="3" id="KW-0238">DNA-binding</keyword>
<gene>
    <name evidence="6" type="ORF">HELGO_WM73937</name>
</gene>
<sequence length="302" mass="34230">MKHYLPQLDSLKVFEAAARHLSFSLAADELCMTKSAISYQIRKLEEQIQCRLFNRSVRQVYLTEAGQQLFKTTQQLFKKLDSTLLRLQDNNQQAAISIAASTYVAARWLSPRIARFSEQYPDIAIHLRHSVNSANFKLKDVDLAISWCRCNNRKDPNRLREIPMPLFPVGSPALLKRMGISTDAPDTGLMLPTQLNQLPLLTENRTQDLWQEWFSCAALHLGNPQRLISDANVRVQAAIDGQGLILADTLMQAELDGRLLIPPFPQQLNGYGYALMQAPGRIINQNTQALTEWLVNCDNEIE</sequence>
<organism evidence="6">
    <name type="scientific">uncultured Thiotrichaceae bacterium</name>
    <dbReference type="NCBI Taxonomy" id="298394"/>
    <lineage>
        <taxon>Bacteria</taxon>
        <taxon>Pseudomonadati</taxon>
        <taxon>Pseudomonadota</taxon>
        <taxon>Gammaproteobacteria</taxon>
        <taxon>Thiotrichales</taxon>
        <taxon>Thiotrichaceae</taxon>
        <taxon>environmental samples</taxon>
    </lineage>
</organism>
<dbReference type="Gene3D" id="3.40.190.10">
    <property type="entry name" value="Periplasmic binding protein-like II"/>
    <property type="match status" value="2"/>
</dbReference>
<dbReference type="EMBL" id="CACVAV010000061">
    <property type="protein sequence ID" value="CAA6803494.1"/>
    <property type="molecule type" value="Genomic_DNA"/>
</dbReference>
<evidence type="ECO:0000259" key="5">
    <source>
        <dbReference type="PROSITE" id="PS50931"/>
    </source>
</evidence>
<reference evidence="6" key="1">
    <citation type="submission" date="2020-01" db="EMBL/GenBank/DDBJ databases">
        <authorList>
            <person name="Meier V. D."/>
            <person name="Meier V D."/>
        </authorList>
    </citation>
    <scope>NUCLEOTIDE SEQUENCE</scope>
    <source>
        <strain evidence="6">HLG_WM_MAG_08</strain>
    </source>
</reference>
<dbReference type="FunFam" id="1.10.10.10:FF:000038">
    <property type="entry name" value="Glycine cleavage system transcriptional activator"/>
    <property type="match status" value="1"/>
</dbReference>
<proteinExistence type="inferred from homology"/>
<comment type="similarity">
    <text evidence="1">Belongs to the LysR transcriptional regulatory family.</text>
</comment>
<accession>A0A6S6SEQ8</accession>
<dbReference type="PANTHER" id="PTHR30537">
    <property type="entry name" value="HTH-TYPE TRANSCRIPTIONAL REGULATOR"/>
    <property type="match status" value="1"/>
</dbReference>
<dbReference type="GO" id="GO:0043565">
    <property type="term" value="F:sequence-specific DNA binding"/>
    <property type="evidence" value="ECO:0007669"/>
    <property type="project" value="TreeGrafter"/>
</dbReference>
<dbReference type="GO" id="GO:0006351">
    <property type="term" value="P:DNA-templated transcription"/>
    <property type="evidence" value="ECO:0007669"/>
    <property type="project" value="TreeGrafter"/>
</dbReference>
<dbReference type="GO" id="GO:0003700">
    <property type="term" value="F:DNA-binding transcription factor activity"/>
    <property type="evidence" value="ECO:0007669"/>
    <property type="project" value="InterPro"/>
</dbReference>
<feature type="domain" description="HTH lysR-type" evidence="5">
    <location>
        <begin position="6"/>
        <end position="63"/>
    </location>
</feature>
<evidence type="ECO:0000256" key="4">
    <source>
        <dbReference type="ARBA" id="ARBA00023163"/>
    </source>
</evidence>
<name>A0A6S6SEQ8_9GAMM</name>
<dbReference type="Pfam" id="PF03466">
    <property type="entry name" value="LysR_substrate"/>
    <property type="match status" value="1"/>
</dbReference>
<evidence type="ECO:0000256" key="2">
    <source>
        <dbReference type="ARBA" id="ARBA00023015"/>
    </source>
</evidence>
<keyword evidence="4" id="KW-0804">Transcription</keyword>
<dbReference type="AlphaFoldDB" id="A0A6S6SEQ8"/>
<evidence type="ECO:0000313" key="6">
    <source>
        <dbReference type="EMBL" id="CAA6803494.1"/>
    </source>
</evidence>
<dbReference type="PRINTS" id="PR00039">
    <property type="entry name" value="HTHLYSR"/>
</dbReference>